<dbReference type="SUPFAM" id="SSF50199">
    <property type="entry name" value="Staphylococcal nuclease"/>
    <property type="match status" value="1"/>
</dbReference>
<sequence length="146" mass="17024">MFRPHDLVFLFWFLCFFAVAYWHLTNEPAKLQQGIPSDTVTAYVYKVTKDNTILAMIDGKSYTVRLQGIMISTTREARWFLKEKVTGQQVALEYDEQARDEKGNILAYVWLRGEMVNHTMVAKGYARAFQTPDQTMYIKVLKQAQK</sequence>
<keyword evidence="1" id="KW-0472">Membrane</keyword>
<evidence type="ECO:0000313" key="4">
    <source>
        <dbReference type="EMBL" id="SDH07539.1"/>
    </source>
</evidence>
<dbReference type="Gene3D" id="2.40.50.90">
    <property type="match status" value="1"/>
</dbReference>
<organism evidence="4 5">
    <name type="scientific">Aneurinibacillus thermoaerophilus</name>
    <dbReference type="NCBI Taxonomy" id="143495"/>
    <lineage>
        <taxon>Bacteria</taxon>
        <taxon>Bacillati</taxon>
        <taxon>Bacillota</taxon>
        <taxon>Bacilli</taxon>
        <taxon>Bacillales</taxon>
        <taxon>Paenibacillaceae</taxon>
        <taxon>Aneurinibacillus group</taxon>
        <taxon>Aneurinibacillus</taxon>
    </lineage>
</organism>
<evidence type="ECO:0000259" key="2">
    <source>
        <dbReference type="SMART" id="SM00318"/>
    </source>
</evidence>
<dbReference type="AlphaFoldDB" id="A0A1G7ZFW5"/>
<keyword evidence="1" id="KW-1133">Transmembrane helix</keyword>
<evidence type="ECO:0000313" key="3">
    <source>
        <dbReference type="EMBL" id="QYY44365.1"/>
    </source>
</evidence>
<dbReference type="EMBL" id="FNDE01000010">
    <property type="protein sequence ID" value="SDH07539.1"/>
    <property type="molecule type" value="Genomic_DNA"/>
</dbReference>
<keyword evidence="1" id="KW-0812">Transmembrane</keyword>
<dbReference type="GeneID" id="97141593"/>
<dbReference type="Proteomes" id="UP000826616">
    <property type="component" value="Chromosome"/>
</dbReference>
<dbReference type="RefSeq" id="WP_057898826.1">
    <property type="nucleotide sequence ID" value="NZ_CP080764.1"/>
</dbReference>
<protein>
    <submittedName>
        <fullName evidence="4">Nuclease homologue</fullName>
    </submittedName>
    <submittedName>
        <fullName evidence="3">Thermonuclease family protein</fullName>
    </submittedName>
</protein>
<proteinExistence type="predicted"/>
<dbReference type="InterPro" id="IPR016071">
    <property type="entry name" value="Staphylococal_nuclease_OB-fold"/>
</dbReference>
<name>A0A1G7ZFW5_ANETH</name>
<feature type="transmembrane region" description="Helical" evidence="1">
    <location>
        <begin position="7"/>
        <end position="24"/>
    </location>
</feature>
<reference evidence="4 5" key="1">
    <citation type="submission" date="2016-10" db="EMBL/GenBank/DDBJ databases">
        <authorList>
            <person name="de Groot N.N."/>
        </authorList>
    </citation>
    <scope>NUCLEOTIDE SEQUENCE [LARGE SCALE GENOMIC DNA]</scope>
    <source>
        <strain evidence="4 5">L 420-91</strain>
    </source>
</reference>
<dbReference type="EMBL" id="CP080764">
    <property type="protein sequence ID" value="QYY44365.1"/>
    <property type="molecule type" value="Genomic_DNA"/>
</dbReference>
<evidence type="ECO:0000256" key="1">
    <source>
        <dbReference type="SAM" id="Phobius"/>
    </source>
</evidence>
<accession>A0A1G7ZFW5</accession>
<reference evidence="3 6" key="2">
    <citation type="submission" date="2021-08" db="EMBL/GenBank/DDBJ databases">
        <title>Complete genome sequence of the strain Aneurinibacillus thermoaerophilus CCM 8960.</title>
        <authorList>
            <person name="Musilova J."/>
            <person name="Kourilova X."/>
            <person name="Pernicova I."/>
            <person name="Bezdicek M."/>
            <person name="Lengerova M."/>
            <person name="Obruca S."/>
            <person name="Sedlar K."/>
        </authorList>
    </citation>
    <scope>NUCLEOTIDE SEQUENCE [LARGE SCALE GENOMIC DNA]</scope>
    <source>
        <strain evidence="3 6">CCM 8960</strain>
    </source>
</reference>
<dbReference type="Proteomes" id="UP000198956">
    <property type="component" value="Unassembled WGS sequence"/>
</dbReference>
<evidence type="ECO:0000313" key="6">
    <source>
        <dbReference type="Proteomes" id="UP000826616"/>
    </source>
</evidence>
<dbReference type="OrthoDB" id="2680497at2"/>
<evidence type="ECO:0000313" key="5">
    <source>
        <dbReference type="Proteomes" id="UP000198956"/>
    </source>
</evidence>
<dbReference type="SMART" id="SM00318">
    <property type="entry name" value="SNc"/>
    <property type="match status" value="1"/>
</dbReference>
<feature type="domain" description="TNase-like" evidence="2">
    <location>
        <begin position="38"/>
        <end position="146"/>
    </location>
</feature>
<dbReference type="Pfam" id="PF00565">
    <property type="entry name" value="SNase"/>
    <property type="match status" value="1"/>
</dbReference>
<gene>
    <name evidence="3" type="ORF">K3F53_09455</name>
    <name evidence="4" type="ORF">SAMN04489735_101077</name>
</gene>
<dbReference type="InterPro" id="IPR035437">
    <property type="entry name" value="SNase_OB-fold_sf"/>
</dbReference>
<keyword evidence="6" id="KW-1185">Reference proteome</keyword>